<protein>
    <recommendedName>
        <fullName evidence="3">Regulation of enolase protein 1</fullName>
    </recommendedName>
</protein>
<keyword evidence="2" id="KW-1185">Reference proteome</keyword>
<evidence type="ECO:0008006" key="3">
    <source>
        <dbReference type="Google" id="ProtNLM"/>
    </source>
</evidence>
<dbReference type="EMBL" id="JBEUOH010000026">
    <property type="protein sequence ID" value="KAL0860096.1"/>
    <property type="molecule type" value="Genomic_DNA"/>
</dbReference>
<dbReference type="PIRSF" id="PIRSF022704">
    <property type="entry name" value="UCP022704"/>
    <property type="match status" value="1"/>
</dbReference>
<evidence type="ECO:0000313" key="1">
    <source>
        <dbReference type="EMBL" id="KAL0860096.1"/>
    </source>
</evidence>
<evidence type="ECO:0000313" key="2">
    <source>
        <dbReference type="Proteomes" id="UP001549920"/>
    </source>
</evidence>
<dbReference type="Proteomes" id="UP001549920">
    <property type="component" value="Unassembled WGS sequence"/>
</dbReference>
<dbReference type="Gene3D" id="2.60.120.200">
    <property type="match status" value="1"/>
</dbReference>
<sequence>MESSVFDKISFKDFHWLNEPKQWRVDEKDILVATTDNKTDFWQETWYNFHFNTGHVYGLQIRDDFTFTVCVEADFTTLYDQAGVMIYMDEKHWLKAGIEYNDGQPMISSVLTNEVSDWATGVYTGNPHKFWLRLTRTKGVVCVKYSIDNETWTLLRLCPFSGGECFVGPMCCSPQREGLVVKFSEVKICKPAEDILHSN</sequence>
<proteinExistence type="predicted"/>
<accession>A0ABR3H5L9</accession>
<reference evidence="1 2" key="1">
    <citation type="submission" date="2024-06" db="EMBL/GenBank/DDBJ databases">
        <title>A chromosome-level genome assembly of beet webworm, Loxostege sticticalis.</title>
        <authorList>
            <person name="Zhang Y."/>
        </authorList>
    </citation>
    <scope>NUCLEOTIDE SEQUENCE [LARGE SCALE GENOMIC DNA]</scope>
    <source>
        <strain evidence="1">AQ026</strain>
        <tissue evidence="1">Whole body</tissue>
    </source>
</reference>
<dbReference type="PANTHER" id="PTHR35332:SF2">
    <property type="entry name" value="REGULATION OF ENOLASE PROTEIN 1"/>
    <property type="match status" value="1"/>
</dbReference>
<comment type="caution">
    <text evidence="1">The sequence shown here is derived from an EMBL/GenBank/DDBJ whole genome shotgun (WGS) entry which is preliminary data.</text>
</comment>
<gene>
    <name evidence="1" type="ORF">ABMA27_010409</name>
</gene>
<name>A0ABR3H5L9_LOXSC</name>
<dbReference type="InterPro" id="IPR009784">
    <property type="entry name" value="DUF1349"/>
</dbReference>
<organism evidence="1 2">
    <name type="scientific">Loxostege sticticalis</name>
    <name type="common">Beet webworm moth</name>
    <dbReference type="NCBI Taxonomy" id="481309"/>
    <lineage>
        <taxon>Eukaryota</taxon>
        <taxon>Metazoa</taxon>
        <taxon>Ecdysozoa</taxon>
        <taxon>Arthropoda</taxon>
        <taxon>Hexapoda</taxon>
        <taxon>Insecta</taxon>
        <taxon>Pterygota</taxon>
        <taxon>Neoptera</taxon>
        <taxon>Endopterygota</taxon>
        <taxon>Lepidoptera</taxon>
        <taxon>Glossata</taxon>
        <taxon>Ditrysia</taxon>
        <taxon>Pyraloidea</taxon>
        <taxon>Crambidae</taxon>
        <taxon>Pyraustinae</taxon>
        <taxon>Loxostege</taxon>
    </lineage>
</organism>
<dbReference type="SUPFAM" id="SSF49899">
    <property type="entry name" value="Concanavalin A-like lectins/glucanases"/>
    <property type="match status" value="1"/>
</dbReference>
<dbReference type="PANTHER" id="PTHR35332">
    <property type="entry name" value="REGULATION OF ENOLASE PROTEIN 1"/>
    <property type="match status" value="1"/>
</dbReference>
<dbReference type="Pfam" id="PF07081">
    <property type="entry name" value="DUF1349"/>
    <property type="match status" value="1"/>
</dbReference>
<dbReference type="InterPro" id="IPR013320">
    <property type="entry name" value="ConA-like_dom_sf"/>
</dbReference>
<dbReference type="InterPro" id="IPR015987">
    <property type="entry name" value="UCP022704"/>
</dbReference>